<dbReference type="PANTHER" id="PTHR42077:SF1">
    <property type="entry name" value="YALI0F30239P"/>
    <property type="match status" value="1"/>
</dbReference>
<sequence length="107" mass="11982">MAWGRKKVQAPPPSAIRQLLPLIITFIFLGITAWIGYQIWLSVVKIKAQAHKKLGDKVVFTKDGVRVKVKNVANESYVDATQSWVVKAWNLAGPNPSNNDNASKRKR</sequence>
<keyword evidence="1" id="KW-0472">Membrane</keyword>
<evidence type="ECO:0000313" key="2">
    <source>
        <dbReference type="EMBL" id="KAK4136205.1"/>
    </source>
</evidence>
<dbReference type="PANTHER" id="PTHR42077">
    <property type="entry name" value="YALI0F30239P"/>
    <property type="match status" value="1"/>
</dbReference>
<keyword evidence="1" id="KW-0812">Transmembrane</keyword>
<organism evidence="2 3">
    <name type="scientific">Trichocladium antarcticum</name>
    <dbReference type="NCBI Taxonomy" id="1450529"/>
    <lineage>
        <taxon>Eukaryota</taxon>
        <taxon>Fungi</taxon>
        <taxon>Dikarya</taxon>
        <taxon>Ascomycota</taxon>
        <taxon>Pezizomycotina</taxon>
        <taxon>Sordariomycetes</taxon>
        <taxon>Sordariomycetidae</taxon>
        <taxon>Sordariales</taxon>
        <taxon>Chaetomiaceae</taxon>
        <taxon>Trichocladium</taxon>
    </lineage>
</organism>
<reference evidence="2" key="1">
    <citation type="journal article" date="2023" name="Mol. Phylogenet. Evol.">
        <title>Genome-scale phylogeny and comparative genomics of the fungal order Sordariales.</title>
        <authorList>
            <person name="Hensen N."/>
            <person name="Bonometti L."/>
            <person name="Westerberg I."/>
            <person name="Brannstrom I.O."/>
            <person name="Guillou S."/>
            <person name="Cros-Aarteil S."/>
            <person name="Calhoun S."/>
            <person name="Haridas S."/>
            <person name="Kuo A."/>
            <person name="Mondo S."/>
            <person name="Pangilinan J."/>
            <person name="Riley R."/>
            <person name="LaButti K."/>
            <person name="Andreopoulos B."/>
            <person name="Lipzen A."/>
            <person name="Chen C."/>
            <person name="Yan M."/>
            <person name="Daum C."/>
            <person name="Ng V."/>
            <person name="Clum A."/>
            <person name="Steindorff A."/>
            <person name="Ohm R.A."/>
            <person name="Martin F."/>
            <person name="Silar P."/>
            <person name="Natvig D.O."/>
            <person name="Lalanne C."/>
            <person name="Gautier V."/>
            <person name="Ament-Velasquez S.L."/>
            <person name="Kruys A."/>
            <person name="Hutchinson M.I."/>
            <person name="Powell A.J."/>
            <person name="Barry K."/>
            <person name="Miller A.N."/>
            <person name="Grigoriev I.V."/>
            <person name="Debuchy R."/>
            <person name="Gladieux P."/>
            <person name="Hiltunen Thoren M."/>
            <person name="Johannesson H."/>
        </authorList>
    </citation>
    <scope>NUCLEOTIDE SEQUENCE</scope>
    <source>
        <strain evidence="2">CBS 123565</strain>
    </source>
</reference>
<feature type="transmembrane region" description="Helical" evidence="1">
    <location>
        <begin position="20"/>
        <end position="43"/>
    </location>
</feature>
<keyword evidence="3" id="KW-1185">Reference proteome</keyword>
<evidence type="ECO:0000256" key="1">
    <source>
        <dbReference type="SAM" id="Phobius"/>
    </source>
</evidence>
<dbReference type="AlphaFoldDB" id="A0AAN6ZEJ6"/>
<comment type="caution">
    <text evidence="2">The sequence shown here is derived from an EMBL/GenBank/DDBJ whole genome shotgun (WGS) entry which is preliminary data.</text>
</comment>
<evidence type="ECO:0000313" key="3">
    <source>
        <dbReference type="Proteomes" id="UP001304895"/>
    </source>
</evidence>
<name>A0AAN6ZEJ6_9PEZI</name>
<protein>
    <submittedName>
        <fullName evidence="2">Uncharacterized protein</fullName>
    </submittedName>
</protein>
<gene>
    <name evidence="2" type="ORF">BT67DRAFT_375867</name>
</gene>
<reference evidence="2" key="2">
    <citation type="submission" date="2023-05" db="EMBL/GenBank/DDBJ databases">
        <authorList>
            <consortium name="Lawrence Berkeley National Laboratory"/>
            <person name="Steindorff A."/>
            <person name="Hensen N."/>
            <person name="Bonometti L."/>
            <person name="Westerberg I."/>
            <person name="Brannstrom I.O."/>
            <person name="Guillou S."/>
            <person name="Cros-Aarteil S."/>
            <person name="Calhoun S."/>
            <person name="Haridas S."/>
            <person name="Kuo A."/>
            <person name="Mondo S."/>
            <person name="Pangilinan J."/>
            <person name="Riley R."/>
            <person name="Labutti K."/>
            <person name="Andreopoulos B."/>
            <person name="Lipzen A."/>
            <person name="Chen C."/>
            <person name="Yanf M."/>
            <person name="Daum C."/>
            <person name="Ng V."/>
            <person name="Clum A."/>
            <person name="Ohm R."/>
            <person name="Martin F."/>
            <person name="Silar P."/>
            <person name="Natvig D."/>
            <person name="Lalanne C."/>
            <person name="Gautier V."/>
            <person name="Ament-Velasquez S.L."/>
            <person name="Kruys A."/>
            <person name="Hutchinson M.I."/>
            <person name="Powell A.J."/>
            <person name="Barry K."/>
            <person name="Miller A.N."/>
            <person name="Grigoriev I.V."/>
            <person name="Debuchy R."/>
            <person name="Gladieux P."/>
            <person name="Thoren M.H."/>
            <person name="Johannesson H."/>
        </authorList>
    </citation>
    <scope>NUCLEOTIDE SEQUENCE</scope>
    <source>
        <strain evidence="2">CBS 123565</strain>
    </source>
</reference>
<keyword evidence="1" id="KW-1133">Transmembrane helix</keyword>
<proteinExistence type="predicted"/>
<accession>A0AAN6ZEJ6</accession>
<dbReference type="EMBL" id="MU853404">
    <property type="protein sequence ID" value="KAK4136205.1"/>
    <property type="molecule type" value="Genomic_DNA"/>
</dbReference>
<dbReference type="Proteomes" id="UP001304895">
    <property type="component" value="Unassembled WGS sequence"/>
</dbReference>